<dbReference type="GO" id="GO:0005737">
    <property type="term" value="C:cytoplasm"/>
    <property type="evidence" value="ECO:0007669"/>
    <property type="project" value="UniProtKB-SubCell"/>
</dbReference>
<keyword evidence="9" id="KW-1185">Reference proteome</keyword>
<keyword evidence="3 6" id="KW-0547">Nucleotide-binding</keyword>
<feature type="domain" description="tRNA(Ile)-lysidine/2-thiocytidine synthase N-terminal" evidence="7">
    <location>
        <begin position="29"/>
        <end position="206"/>
    </location>
</feature>
<evidence type="ECO:0000256" key="2">
    <source>
        <dbReference type="ARBA" id="ARBA00022694"/>
    </source>
</evidence>
<keyword evidence="6" id="KW-0963">Cytoplasm</keyword>
<dbReference type="SUPFAM" id="SSF52402">
    <property type="entry name" value="Adenine nucleotide alpha hydrolases-like"/>
    <property type="match status" value="1"/>
</dbReference>
<accession>A0A6G7YNS5</accession>
<dbReference type="EMBL" id="CP049869">
    <property type="protein sequence ID" value="QIK78392.1"/>
    <property type="molecule type" value="Genomic_DNA"/>
</dbReference>
<dbReference type="RefSeq" id="WP_166410786.1">
    <property type="nucleotide sequence ID" value="NZ_CP049869.1"/>
</dbReference>
<evidence type="ECO:0000256" key="1">
    <source>
        <dbReference type="ARBA" id="ARBA00022598"/>
    </source>
</evidence>
<evidence type="ECO:0000313" key="9">
    <source>
        <dbReference type="Proteomes" id="UP000503222"/>
    </source>
</evidence>
<evidence type="ECO:0000256" key="6">
    <source>
        <dbReference type="HAMAP-Rule" id="MF_01161"/>
    </source>
</evidence>
<dbReference type="EC" id="6.3.4.19" evidence="6"/>
<comment type="catalytic activity">
    <reaction evidence="5 6">
        <text>cytidine(34) in tRNA(Ile2) + L-lysine + ATP = lysidine(34) in tRNA(Ile2) + AMP + diphosphate + H(+)</text>
        <dbReference type="Rhea" id="RHEA:43744"/>
        <dbReference type="Rhea" id="RHEA-COMP:10625"/>
        <dbReference type="Rhea" id="RHEA-COMP:10670"/>
        <dbReference type="ChEBI" id="CHEBI:15378"/>
        <dbReference type="ChEBI" id="CHEBI:30616"/>
        <dbReference type="ChEBI" id="CHEBI:32551"/>
        <dbReference type="ChEBI" id="CHEBI:33019"/>
        <dbReference type="ChEBI" id="CHEBI:82748"/>
        <dbReference type="ChEBI" id="CHEBI:83665"/>
        <dbReference type="ChEBI" id="CHEBI:456215"/>
        <dbReference type="EC" id="6.3.4.19"/>
    </reaction>
</comment>
<dbReference type="AlphaFoldDB" id="A0A6G7YNS5"/>
<organism evidence="8 9">
    <name type="scientific">Sphingomonas piscis</name>
    <dbReference type="NCBI Taxonomy" id="2714943"/>
    <lineage>
        <taxon>Bacteria</taxon>
        <taxon>Pseudomonadati</taxon>
        <taxon>Pseudomonadota</taxon>
        <taxon>Alphaproteobacteria</taxon>
        <taxon>Sphingomonadales</taxon>
        <taxon>Sphingomonadaceae</taxon>
        <taxon>Sphingomonas</taxon>
    </lineage>
</organism>
<dbReference type="GO" id="GO:0005524">
    <property type="term" value="F:ATP binding"/>
    <property type="evidence" value="ECO:0007669"/>
    <property type="project" value="UniProtKB-UniRule"/>
</dbReference>
<dbReference type="KEGG" id="spii:G7077_05195"/>
<proteinExistence type="inferred from homology"/>
<dbReference type="HAMAP" id="MF_01161">
    <property type="entry name" value="tRNA_Ile_lys_synt"/>
    <property type="match status" value="1"/>
</dbReference>
<dbReference type="Gene3D" id="3.40.50.620">
    <property type="entry name" value="HUPs"/>
    <property type="match status" value="1"/>
</dbReference>
<dbReference type="NCBIfam" id="TIGR02432">
    <property type="entry name" value="lysidine_TilS_N"/>
    <property type="match status" value="1"/>
</dbReference>
<evidence type="ECO:0000313" key="8">
    <source>
        <dbReference type="EMBL" id="QIK78392.1"/>
    </source>
</evidence>
<keyword evidence="2 6" id="KW-0819">tRNA processing</keyword>
<comment type="subcellular location">
    <subcellularLocation>
        <location evidence="6">Cytoplasm</location>
    </subcellularLocation>
</comment>
<dbReference type="Pfam" id="PF01171">
    <property type="entry name" value="ATP_bind_3"/>
    <property type="match status" value="1"/>
</dbReference>
<evidence type="ECO:0000256" key="3">
    <source>
        <dbReference type="ARBA" id="ARBA00022741"/>
    </source>
</evidence>
<name>A0A6G7YNS5_9SPHN</name>
<dbReference type="Proteomes" id="UP000503222">
    <property type="component" value="Chromosome"/>
</dbReference>
<dbReference type="InterPro" id="IPR014729">
    <property type="entry name" value="Rossmann-like_a/b/a_fold"/>
</dbReference>
<comment type="domain">
    <text evidence="6">The N-terminal region contains the highly conserved SGGXDS motif, predicted to be a P-loop motif involved in ATP binding.</text>
</comment>
<dbReference type="InterPro" id="IPR012795">
    <property type="entry name" value="tRNA_Ile_lys_synt_N"/>
</dbReference>
<feature type="binding site" evidence="6">
    <location>
        <begin position="33"/>
        <end position="38"/>
    </location>
    <ligand>
        <name>ATP</name>
        <dbReference type="ChEBI" id="CHEBI:30616"/>
    </ligand>
</feature>
<evidence type="ECO:0000256" key="4">
    <source>
        <dbReference type="ARBA" id="ARBA00022840"/>
    </source>
</evidence>
<comment type="function">
    <text evidence="6">Ligates lysine onto the cytidine present at position 34 of the AUA codon-specific tRNA(Ile) that contains the anticodon CAU, in an ATP-dependent manner. Cytidine is converted to lysidine, thus changing the amino acid specificity of the tRNA from methionine to isoleucine.</text>
</comment>
<comment type="similarity">
    <text evidence="6">Belongs to the tRNA(Ile)-lysidine synthase family.</text>
</comment>
<gene>
    <name evidence="6 8" type="primary">tilS</name>
    <name evidence="8" type="ORF">G7077_05195</name>
</gene>
<protein>
    <recommendedName>
        <fullName evidence="6">tRNA(Ile)-lysidine synthase</fullName>
        <ecNumber evidence="6">6.3.4.19</ecNumber>
    </recommendedName>
    <alternativeName>
        <fullName evidence="6">tRNA(Ile)-2-lysyl-cytidine synthase</fullName>
    </alternativeName>
    <alternativeName>
        <fullName evidence="6">tRNA(Ile)-lysidine synthetase</fullName>
    </alternativeName>
</protein>
<evidence type="ECO:0000259" key="7">
    <source>
        <dbReference type="Pfam" id="PF01171"/>
    </source>
</evidence>
<dbReference type="InterPro" id="IPR011063">
    <property type="entry name" value="TilS/TtcA_N"/>
</dbReference>
<keyword evidence="1 6" id="KW-0436">Ligase</keyword>
<dbReference type="InterPro" id="IPR012094">
    <property type="entry name" value="tRNA_Ile_lys_synt"/>
</dbReference>
<evidence type="ECO:0000256" key="5">
    <source>
        <dbReference type="ARBA" id="ARBA00048539"/>
    </source>
</evidence>
<dbReference type="PANTHER" id="PTHR43033:SF5">
    <property type="entry name" value="TRNA(ILE)-LYSIDINE SYNTHETASE"/>
    <property type="match status" value="1"/>
</dbReference>
<dbReference type="CDD" id="cd01992">
    <property type="entry name" value="TilS_N"/>
    <property type="match status" value="1"/>
</dbReference>
<sequence>MKGRLPEGARLERFRERLRLLLPEDRALGIAVSGGSDSMALLLLAAASGRPVEAATVDHRLREESSHEASWVGERCGELGIPHVVLEAEWAQRPASAVQEQARDERYRLLGNWAARRSLSAILVAHHADDQAETLLMRLARGAGVRGLAGMREVAPLPGRRSVPLIRPLLTWRKSELEAICSDAGITPRQDLSNVDAQYERPRVRHALAELAWLSAEHLGRSAAHLAAADEAIEWATDRAWNESVRLSPTGIDYTRSEPVEVQRRILLKILGTLGTGQEPRGAELSRMMSSLEEGGTATLRGVLCSGGRIWRFEPAPPRKQRT</sequence>
<dbReference type="GO" id="GO:0006400">
    <property type="term" value="P:tRNA modification"/>
    <property type="evidence" value="ECO:0007669"/>
    <property type="project" value="UniProtKB-UniRule"/>
</dbReference>
<reference evidence="8 9" key="1">
    <citation type="submission" date="2020-03" db="EMBL/GenBank/DDBJ databases">
        <title>Sphingomonas sp. nov., isolated from fish.</title>
        <authorList>
            <person name="Hyun D.-W."/>
            <person name="Bae J.-W."/>
        </authorList>
    </citation>
    <scope>NUCLEOTIDE SEQUENCE [LARGE SCALE GENOMIC DNA]</scope>
    <source>
        <strain evidence="8 9">HDW15B</strain>
    </source>
</reference>
<keyword evidence="4 6" id="KW-0067">ATP-binding</keyword>
<dbReference type="GO" id="GO:0032267">
    <property type="term" value="F:tRNA(Ile)-lysidine synthase activity"/>
    <property type="evidence" value="ECO:0007669"/>
    <property type="project" value="UniProtKB-EC"/>
</dbReference>
<dbReference type="PANTHER" id="PTHR43033">
    <property type="entry name" value="TRNA(ILE)-LYSIDINE SYNTHASE-RELATED"/>
    <property type="match status" value="1"/>
</dbReference>